<proteinExistence type="predicted"/>
<evidence type="ECO:0000313" key="5">
    <source>
        <dbReference type="EMBL" id="MBH0238110.1"/>
    </source>
</evidence>
<sequence length="373" mass="39039">MTRRRLLARLAALLLAPAFALPAFAQETAPTPVTLDEAAYAGIVRQVIENHVQPTADVFADRAAALRGVLADACARPDPAALATARGVFRDTVTAHGALATLRYGPLLDDNRLERLAFWPDARGLGLRQVQGLLASRDPSATTPETLAAKSVAVQGLTAIEFLLFGTGAEELSVTGEAGTYRCAFAAAAAANVATIARAVADGWRDPAVLALFEQPGPTNPVFQTSKEAAGEMLQSAGTALELIADHKLKPALGETAAKAKPRLAPYWRSEATMPVIAAELAAVAHLVEASGIGDVLPADRRWLPKQIGFELLQAAGAASRLAGPMERLVAADKSRDLINYLMLTVRVTRVEVTTDLGAALGLAGGFNSLDGD</sequence>
<feature type="signal peptide" evidence="3">
    <location>
        <begin position="1"/>
        <end position="25"/>
    </location>
</feature>
<evidence type="ECO:0000256" key="3">
    <source>
        <dbReference type="SAM" id="SignalP"/>
    </source>
</evidence>
<keyword evidence="6" id="KW-1185">Reference proteome</keyword>
<keyword evidence="2 3" id="KW-0732">Signal</keyword>
<comment type="subcellular location">
    <subcellularLocation>
        <location evidence="1">Cell envelope</location>
    </subcellularLocation>
</comment>
<dbReference type="RefSeq" id="WP_197311203.1">
    <property type="nucleotide sequence ID" value="NZ_JADZLT010000050.1"/>
</dbReference>
<comment type="caution">
    <text evidence="5">The sequence shown here is derived from an EMBL/GenBank/DDBJ whole genome shotgun (WGS) entry which is preliminary data.</text>
</comment>
<evidence type="ECO:0000259" key="4">
    <source>
        <dbReference type="Pfam" id="PF09375"/>
    </source>
</evidence>
<evidence type="ECO:0000256" key="1">
    <source>
        <dbReference type="ARBA" id="ARBA00004196"/>
    </source>
</evidence>
<feature type="domain" description="Imelysin-like" evidence="4">
    <location>
        <begin position="53"/>
        <end position="346"/>
    </location>
</feature>
<dbReference type="Proteomes" id="UP000631694">
    <property type="component" value="Unassembled WGS sequence"/>
</dbReference>
<dbReference type="Pfam" id="PF09375">
    <property type="entry name" value="Peptidase_M75"/>
    <property type="match status" value="1"/>
</dbReference>
<gene>
    <name evidence="5" type="ORF">I5731_09780</name>
</gene>
<organism evidence="5 6">
    <name type="scientific">Methylobrevis albus</name>
    <dbReference type="NCBI Taxonomy" id="2793297"/>
    <lineage>
        <taxon>Bacteria</taxon>
        <taxon>Pseudomonadati</taxon>
        <taxon>Pseudomonadota</taxon>
        <taxon>Alphaproteobacteria</taxon>
        <taxon>Hyphomicrobiales</taxon>
        <taxon>Pleomorphomonadaceae</taxon>
        <taxon>Methylobrevis</taxon>
    </lineage>
</organism>
<name>A0A931I0V1_9HYPH</name>
<dbReference type="InterPro" id="IPR034984">
    <property type="entry name" value="Imelysin-like_IPPA"/>
</dbReference>
<evidence type="ECO:0000256" key="2">
    <source>
        <dbReference type="ARBA" id="ARBA00022729"/>
    </source>
</evidence>
<accession>A0A931I0V1</accession>
<evidence type="ECO:0000313" key="6">
    <source>
        <dbReference type="Proteomes" id="UP000631694"/>
    </source>
</evidence>
<dbReference type="AlphaFoldDB" id="A0A931I0V1"/>
<dbReference type="InterPro" id="IPR038352">
    <property type="entry name" value="Imelysin_sf"/>
</dbReference>
<protein>
    <recommendedName>
        <fullName evidence="4">Imelysin-like domain-containing protein</fullName>
    </recommendedName>
</protein>
<dbReference type="EMBL" id="JADZLT010000050">
    <property type="protein sequence ID" value="MBH0238110.1"/>
    <property type="molecule type" value="Genomic_DNA"/>
</dbReference>
<dbReference type="CDD" id="cd14659">
    <property type="entry name" value="Imelysin-like_IPPA"/>
    <property type="match status" value="1"/>
</dbReference>
<dbReference type="InterPro" id="IPR018976">
    <property type="entry name" value="Imelysin-like"/>
</dbReference>
<dbReference type="Gene3D" id="1.20.1420.20">
    <property type="entry name" value="M75 peptidase, HXXE motif"/>
    <property type="match status" value="1"/>
</dbReference>
<reference evidence="5" key="1">
    <citation type="submission" date="2020-12" db="EMBL/GenBank/DDBJ databases">
        <title>Methylobrevis albus sp. nov., isolated from fresh water lack sediment.</title>
        <authorList>
            <person name="Zou Q."/>
        </authorList>
    </citation>
    <scope>NUCLEOTIDE SEQUENCE</scope>
    <source>
        <strain evidence="5">L22</strain>
    </source>
</reference>
<feature type="chain" id="PRO_5037646764" description="Imelysin-like domain-containing protein" evidence="3">
    <location>
        <begin position="26"/>
        <end position="373"/>
    </location>
</feature>
<dbReference type="GO" id="GO:0030313">
    <property type="term" value="C:cell envelope"/>
    <property type="evidence" value="ECO:0007669"/>
    <property type="project" value="UniProtKB-SubCell"/>
</dbReference>